<accession>A0A9D4ZR26</accession>
<dbReference type="InterPro" id="IPR029058">
    <property type="entry name" value="AB_hydrolase_fold"/>
</dbReference>
<keyword evidence="2" id="KW-0812">Transmembrane</keyword>
<dbReference type="InterPro" id="IPR006693">
    <property type="entry name" value="AB_hydrolase_lipase"/>
</dbReference>
<sequence length="742" mass="82694">MQRFVDSVLGITKESLKAFSQEAFNNTIKLINGISALILTFLPGKETILESVHGWELQPTSLRAPRLPRWMEDGVSTFNQFIHDYAAGLDADLESEYESRVEDNDSFMPSSPSSQSSHMSSASCFQYEKRNVCSFKGNAFSSVVPGFLWGLLGITSIQQLRTADSSPLAVKCSSSSVSLNSMYGLASKGLTSVRDFVVHHSTDRRRGIIEDLQLIVELFIERVFDIVRKVLLHCLSPFHTIKIFTGTLFIPHNGKEKSTTVQTATLGDSNPAPSLKKEKHFPAMNTDERSAEDIITELGYPYEAIRVVTEDGYVLLLERIARPDSQKVLFLQHGLLDSSMGWVKNGVVGSHAFAAHDHGYDVFLGNFRGFASQEHMDKKISSQRYWKFSIDEHGTKDIPAMVQKIRELKIKELNDLKIISSEVSDSKAQQPFTICGVAHSLGGAGLLIYVVTRRLESKPHFLSRLILLSPAGFHKEAPLPYDLYQFLFPALAPIAFILVPGLYIKTWIFRGLFNKLARDFRNYPALGALVQFLCSYFIGGGDSSNWLEALGQSHYNMYDMPGIAYRVLVHLSQMRLADRFQMYDFGVNANIEAYGTSYPLDIGKHYGLIDIPVDFVGGRKDKLIPKANIRRHYQVLKESGGDASYKEFDYAHLEFTVAHREDLLAYVMSRLLLVSDLSTPSTSRASSVKCGRTQGGVRRSGSSRHGKLADLPNGHGAAVTSRDSGAECLEEDNGVKLELLKD</sequence>
<organism evidence="4 5">
    <name type="scientific">Adiantum capillus-veneris</name>
    <name type="common">Maidenhair fern</name>
    <dbReference type="NCBI Taxonomy" id="13818"/>
    <lineage>
        <taxon>Eukaryota</taxon>
        <taxon>Viridiplantae</taxon>
        <taxon>Streptophyta</taxon>
        <taxon>Embryophyta</taxon>
        <taxon>Tracheophyta</taxon>
        <taxon>Polypodiopsida</taxon>
        <taxon>Polypodiidae</taxon>
        <taxon>Polypodiales</taxon>
        <taxon>Pteridineae</taxon>
        <taxon>Pteridaceae</taxon>
        <taxon>Vittarioideae</taxon>
        <taxon>Adiantum</taxon>
    </lineage>
</organism>
<proteinExistence type="predicted"/>
<dbReference type="Proteomes" id="UP000886520">
    <property type="component" value="Chromosome 3"/>
</dbReference>
<keyword evidence="5" id="KW-1185">Reference proteome</keyword>
<protein>
    <recommendedName>
        <fullName evidence="3">Partial AB-hydrolase lipase domain-containing protein</fullName>
    </recommendedName>
</protein>
<dbReference type="EMBL" id="JABFUD020000002">
    <property type="protein sequence ID" value="KAI5082826.1"/>
    <property type="molecule type" value="Genomic_DNA"/>
</dbReference>
<dbReference type="GO" id="GO:0006629">
    <property type="term" value="P:lipid metabolic process"/>
    <property type="evidence" value="ECO:0007669"/>
    <property type="project" value="InterPro"/>
</dbReference>
<gene>
    <name evidence="4" type="ORF">GOP47_0002569</name>
</gene>
<dbReference type="SUPFAM" id="SSF53474">
    <property type="entry name" value="alpha/beta-Hydrolases"/>
    <property type="match status" value="1"/>
</dbReference>
<evidence type="ECO:0000313" key="4">
    <source>
        <dbReference type="EMBL" id="KAI5082826.1"/>
    </source>
</evidence>
<feature type="transmembrane region" description="Helical" evidence="2">
    <location>
        <begin position="486"/>
        <end position="508"/>
    </location>
</feature>
<feature type="domain" description="Partial AB-hydrolase lipase" evidence="3">
    <location>
        <begin position="292"/>
        <end position="346"/>
    </location>
</feature>
<evidence type="ECO:0000256" key="2">
    <source>
        <dbReference type="SAM" id="Phobius"/>
    </source>
</evidence>
<feature type="compositionally biased region" description="Low complexity" evidence="1">
    <location>
        <begin position="691"/>
        <end position="700"/>
    </location>
</feature>
<feature type="region of interest" description="Disordered" evidence="1">
    <location>
        <begin position="681"/>
        <end position="725"/>
    </location>
</feature>
<dbReference type="OrthoDB" id="9974421at2759"/>
<dbReference type="AlphaFoldDB" id="A0A9D4ZR26"/>
<comment type="caution">
    <text evidence="4">The sequence shown here is derived from an EMBL/GenBank/DDBJ whole genome shotgun (WGS) entry which is preliminary data.</text>
</comment>
<dbReference type="PANTHER" id="PTHR11005">
    <property type="entry name" value="LYSOSOMAL ACID LIPASE-RELATED"/>
    <property type="match status" value="1"/>
</dbReference>
<keyword evidence="2" id="KW-0472">Membrane</keyword>
<dbReference type="Gene3D" id="3.40.50.1820">
    <property type="entry name" value="alpha/beta hydrolase"/>
    <property type="match status" value="1"/>
</dbReference>
<reference evidence="4" key="1">
    <citation type="submission" date="2021-01" db="EMBL/GenBank/DDBJ databases">
        <title>Adiantum capillus-veneris genome.</title>
        <authorList>
            <person name="Fang Y."/>
            <person name="Liao Q."/>
        </authorList>
    </citation>
    <scope>NUCLEOTIDE SEQUENCE</scope>
    <source>
        <strain evidence="4">H3</strain>
        <tissue evidence="4">Leaf</tissue>
    </source>
</reference>
<keyword evidence="2" id="KW-1133">Transmembrane helix</keyword>
<evidence type="ECO:0000256" key="1">
    <source>
        <dbReference type="SAM" id="MobiDB-lite"/>
    </source>
</evidence>
<dbReference type="FunFam" id="3.40.50.1820:FF:000091">
    <property type="entry name" value="Gastric triacylglycerol lipase"/>
    <property type="match status" value="1"/>
</dbReference>
<dbReference type="Pfam" id="PF04083">
    <property type="entry name" value="Abhydro_lipase"/>
    <property type="match status" value="1"/>
</dbReference>
<evidence type="ECO:0000313" key="5">
    <source>
        <dbReference type="Proteomes" id="UP000886520"/>
    </source>
</evidence>
<evidence type="ECO:0000259" key="3">
    <source>
        <dbReference type="Pfam" id="PF04083"/>
    </source>
</evidence>
<name>A0A9D4ZR26_ADICA</name>